<sequence length="419" mass="46471">MQESCHSLASAVAIAIRYAATRTQFGERDKEIPLIEYSLHQWRLFGYVSAAVVFRMFVENFTRVYLGIVEKSNSGMKVDNLSETVSEIHAMVSSCKPLLTWSVLLAAQHCREACGGHGFLKVRTAHSLCTTRWCRAASRCSRGACCSPRSTAARPAGDTDSSRYGRLTPYVPRDGVELQAAAHVERDNYVPNNKGDIRSNHEPTVTYEGDNNVLSQQAGNWLLRQYSASTVDSPLGTALFLNRTRDILGQTFSCTTTDQVKTKQCDIRSNHEPTVTYEGDNNVLSQQAGNWLLRQYSASTVDSPLGTALFLNRTRDILGQTFSCTTTDQVKTKQLDIIIVLRLSILYLLQLMELCDDLKGEVVSVVDALAPTDFVLHSVLGKSDGNLYQNLQKALFSHPGAFERASWWQQVVSTPASKL</sequence>
<dbReference type="InterPro" id="IPR002655">
    <property type="entry name" value="Acyl-CoA_oxidase_C"/>
</dbReference>
<evidence type="ECO:0000259" key="5">
    <source>
        <dbReference type="Pfam" id="PF01756"/>
    </source>
</evidence>
<dbReference type="GO" id="GO:0033540">
    <property type="term" value="P:fatty acid beta-oxidation using acyl-CoA oxidase"/>
    <property type="evidence" value="ECO:0007669"/>
    <property type="project" value="TreeGrafter"/>
</dbReference>
<dbReference type="PANTHER" id="PTHR10909">
    <property type="entry name" value="ELECTRON TRANSPORT OXIDOREDUCTASE"/>
    <property type="match status" value="1"/>
</dbReference>
<proteinExistence type="predicted"/>
<keyword evidence="4" id="KW-0560">Oxidoreductase</keyword>
<dbReference type="Proteomes" id="UP000791440">
    <property type="component" value="Unassembled WGS sequence"/>
</dbReference>
<dbReference type="GO" id="GO:0055088">
    <property type="term" value="P:lipid homeostasis"/>
    <property type="evidence" value="ECO:0007669"/>
    <property type="project" value="TreeGrafter"/>
</dbReference>
<dbReference type="GO" id="GO:0071949">
    <property type="term" value="F:FAD binding"/>
    <property type="evidence" value="ECO:0007669"/>
    <property type="project" value="InterPro"/>
</dbReference>
<reference evidence="7" key="1">
    <citation type="journal article" date="2016" name="Insect Biochem. Mol. Biol.">
        <title>Multifaceted biological insights from a draft genome sequence of the tobacco hornworm moth, Manduca sexta.</title>
        <authorList>
            <person name="Kanost M.R."/>
            <person name="Arrese E.L."/>
            <person name="Cao X."/>
            <person name="Chen Y.R."/>
            <person name="Chellapilla S."/>
            <person name="Goldsmith M.R."/>
            <person name="Grosse-Wilde E."/>
            <person name="Heckel D.G."/>
            <person name="Herndon N."/>
            <person name="Jiang H."/>
            <person name="Papanicolaou A."/>
            <person name="Qu J."/>
            <person name="Soulages J.L."/>
            <person name="Vogel H."/>
            <person name="Walters J."/>
            <person name="Waterhouse R.M."/>
            <person name="Ahn S.J."/>
            <person name="Almeida F.C."/>
            <person name="An C."/>
            <person name="Aqrawi P."/>
            <person name="Bretschneider A."/>
            <person name="Bryant W.B."/>
            <person name="Bucks S."/>
            <person name="Chao H."/>
            <person name="Chevignon G."/>
            <person name="Christen J.M."/>
            <person name="Clarke D.F."/>
            <person name="Dittmer N.T."/>
            <person name="Ferguson L.C.F."/>
            <person name="Garavelou S."/>
            <person name="Gordon K.H.J."/>
            <person name="Gunaratna R.T."/>
            <person name="Han Y."/>
            <person name="Hauser F."/>
            <person name="He Y."/>
            <person name="Heidel-Fischer H."/>
            <person name="Hirsh A."/>
            <person name="Hu Y."/>
            <person name="Jiang H."/>
            <person name="Kalra D."/>
            <person name="Klinner C."/>
            <person name="Konig C."/>
            <person name="Kovar C."/>
            <person name="Kroll A.R."/>
            <person name="Kuwar S.S."/>
            <person name="Lee S.L."/>
            <person name="Lehman R."/>
            <person name="Li K."/>
            <person name="Li Z."/>
            <person name="Liang H."/>
            <person name="Lovelace S."/>
            <person name="Lu Z."/>
            <person name="Mansfield J.H."/>
            <person name="McCulloch K.J."/>
            <person name="Mathew T."/>
            <person name="Morton B."/>
            <person name="Muzny D.M."/>
            <person name="Neunemann D."/>
            <person name="Ongeri F."/>
            <person name="Pauchet Y."/>
            <person name="Pu L.L."/>
            <person name="Pyrousis I."/>
            <person name="Rao X.J."/>
            <person name="Redding A."/>
            <person name="Roesel C."/>
            <person name="Sanchez-Gracia A."/>
            <person name="Schaack S."/>
            <person name="Shukla A."/>
            <person name="Tetreau G."/>
            <person name="Wang Y."/>
            <person name="Xiong G.H."/>
            <person name="Traut W."/>
            <person name="Walsh T.K."/>
            <person name="Worley K.C."/>
            <person name="Wu D."/>
            <person name="Wu W."/>
            <person name="Wu Y.Q."/>
            <person name="Zhang X."/>
            <person name="Zou Z."/>
            <person name="Zucker H."/>
            <person name="Briscoe A.D."/>
            <person name="Burmester T."/>
            <person name="Clem R.J."/>
            <person name="Feyereisen R."/>
            <person name="Grimmelikhuijzen C.J.P."/>
            <person name="Hamodrakas S.J."/>
            <person name="Hansson B.S."/>
            <person name="Huguet E."/>
            <person name="Jermiin L.S."/>
            <person name="Lan Q."/>
            <person name="Lehman H.K."/>
            <person name="Lorenzen M."/>
            <person name="Merzendorfer H."/>
            <person name="Michalopoulos I."/>
            <person name="Morton D.B."/>
            <person name="Muthukrishnan S."/>
            <person name="Oakeshott J.G."/>
            <person name="Palmer W."/>
            <person name="Park Y."/>
            <person name="Passarelli A.L."/>
            <person name="Rozas J."/>
            <person name="Schwartz L.M."/>
            <person name="Smith W."/>
            <person name="Southgate A."/>
            <person name="Vilcinskas A."/>
            <person name="Vogt R."/>
            <person name="Wang P."/>
            <person name="Werren J."/>
            <person name="Yu X.Q."/>
            <person name="Zhou J.J."/>
            <person name="Brown S.J."/>
            <person name="Scherer S.E."/>
            <person name="Richards S."/>
            <person name="Blissard G.W."/>
        </authorList>
    </citation>
    <scope>NUCLEOTIDE SEQUENCE</scope>
</reference>
<dbReference type="PANTHER" id="PTHR10909:SF223">
    <property type="entry name" value="ACYL-COENZYME A OXIDASE"/>
    <property type="match status" value="1"/>
</dbReference>
<dbReference type="GO" id="GO:0016402">
    <property type="term" value="F:pristanoyl-CoA oxidase activity"/>
    <property type="evidence" value="ECO:0007669"/>
    <property type="project" value="TreeGrafter"/>
</dbReference>
<dbReference type="AlphaFoldDB" id="A0A921ZTJ9"/>
<keyword evidence="2" id="KW-0285">Flavoprotein</keyword>
<dbReference type="InterPro" id="IPR055060">
    <property type="entry name" value="ACOX_C_alpha1"/>
</dbReference>
<evidence type="ECO:0000256" key="4">
    <source>
        <dbReference type="ARBA" id="ARBA00023002"/>
    </source>
</evidence>
<feature type="domain" description="Acyl-CoA oxidase C-alpha1" evidence="6">
    <location>
        <begin position="2"/>
        <end position="125"/>
    </location>
</feature>
<comment type="caution">
    <text evidence="7">The sequence shown here is derived from an EMBL/GenBank/DDBJ whole genome shotgun (WGS) entry which is preliminary data.</text>
</comment>
<protein>
    <recommendedName>
        <fullName evidence="9">Peroxisomal acyl-coenzyme A oxidase 3</fullName>
    </recommendedName>
</protein>
<feature type="domain" description="Acyl-CoA oxidase C-terminal" evidence="5">
    <location>
        <begin position="350"/>
        <end position="412"/>
    </location>
</feature>
<evidence type="ECO:0008006" key="9">
    <source>
        <dbReference type="Google" id="ProtNLM"/>
    </source>
</evidence>
<evidence type="ECO:0000313" key="8">
    <source>
        <dbReference type="Proteomes" id="UP000791440"/>
    </source>
</evidence>
<evidence type="ECO:0000256" key="1">
    <source>
        <dbReference type="ARBA" id="ARBA00001974"/>
    </source>
</evidence>
<dbReference type="EMBL" id="JH669125">
    <property type="protein sequence ID" value="KAG6464220.1"/>
    <property type="molecule type" value="Genomic_DNA"/>
</dbReference>
<keyword evidence="8" id="KW-1185">Reference proteome</keyword>
<dbReference type="InterPro" id="IPR012258">
    <property type="entry name" value="Acyl-CoA_oxidase"/>
</dbReference>
<dbReference type="Pfam" id="PF01756">
    <property type="entry name" value="ACOX"/>
    <property type="match status" value="1"/>
</dbReference>
<reference evidence="7" key="2">
    <citation type="submission" date="2020-12" db="EMBL/GenBank/DDBJ databases">
        <authorList>
            <person name="Kanost M."/>
        </authorList>
    </citation>
    <scope>NUCLEOTIDE SEQUENCE</scope>
</reference>
<accession>A0A921ZTJ9</accession>
<gene>
    <name evidence="7" type="ORF">O3G_MSEX014366</name>
</gene>
<evidence type="ECO:0000259" key="6">
    <source>
        <dbReference type="Pfam" id="PF22924"/>
    </source>
</evidence>
<dbReference type="GO" id="GO:0005504">
    <property type="term" value="F:fatty acid binding"/>
    <property type="evidence" value="ECO:0007669"/>
    <property type="project" value="TreeGrafter"/>
</dbReference>
<evidence type="ECO:0000256" key="3">
    <source>
        <dbReference type="ARBA" id="ARBA00022827"/>
    </source>
</evidence>
<evidence type="ECO:0000256" key="2">
    <source>
        <dbReference type="ARBA" id="ARBA00022630"/>
    </source>
</evidence>
<dbReference type="Pfam" id="PF22924">
    <property type="entry name" value="ACOX_C_alpha1"/>
    <property type="match status" value="1"/>
</dbReference>
<name>A0A921ZTJ9_MANSE</name>
<evidence type="ECO:0000313" key="7">
    <source>
        <dbReference type="EMBL" id="KAG6464220.1"/>
    </source>
</evidence>
<organism evidence="7 8">
    <name type="scientific">Manduca sexta</name>
    <name type="common">Tobacco hawkmoth</name>
    <name type="synonym">Tobacco hornworm</name>
    <dbReference type="NCBI Taxonomy" id="7130"/>
    <lineage>
        <taxon>Eukaryota</taxon>
        <taxon>Metazoa</taxon>
        <taxon>Ecdysozoa</taxon>
        <taxon>Arthropoda</taxon>
        <taxon>Hexapoda</taxon>
        <taxon>Insecta</taxon>
        <taxon>Pterygota</taxon>
        <taxon>Neoptera</taxon>
        <taxon>Endopterygota</taxon>
        <taxon>Lepidoptera</taxon>
        <taxon>Glossata</taxon>
        <taxon>Ditrysia</taxon>
        <taxon>Bombycoidea</taxon>
        <taxon>Sphingidae</taxon>
        <taxon>Sphinginae</taxon>
        <taxon>Sphingini</taxon>
        <taxon>Manduca</taxon>
    </lineage>
</organism>
<comment type="cofactor">
    <cofactor evidence="1">
        <name>FAD</name>
        <dbReference type="ChEBI" id="CHEBI:57692"/>
    </cofactor>
</comment>
<keyword evidence="3" id="KW-0274">FAD</keyword>
<dbReference type="GO" id="GO:0005777">
    <property type="term" value="C:peroxisome"/>
    <property type="evidence" value="ECO:0007669"/>
    <property type="project" value="InterPro"/>
</dbReference>